<keyword evidence="3" id="KW-0808">Transferase</keyword>
<dbReference type="GO" id="GO:0005524">
    <property type="term" value="F:ATP binding"/>
    <property type="evidence" value="ECO:0007669"/>
    <property type="project" value="UniProtKB-UniRule"/>
</dbReference>
<gene>
    <name evidence="12" type="ORF">RN001_016239</name>
</gene>
<dbReference type="PANTHER" id="PTHR47634:SF9">
    <property type="entry name" value="PROTEIN KINASE DOMAIN-CONTAINING PROTEIN-RELATED"/>
    <property type="match status" value="1"/>
</dbReference>
<evidence type="ECO:0000256" key="6">
    <source>
        <dbReference type="ARBA" id="ARBA00022840"/>
    </source>
</evidence>
<name>A0AAN7SN28_9COLE</name>
<keyword evidence="6 9" id="KW-0067">ATP-binding</keyword>
<comment type="catalytic activity">
    <reaction evidence="7">
        <text>L-threonyl-[protein] + ATP = O-phospho-L-threonyl-[protein] + ADP + H(+)</text>
        <dbReference type="Rhea" id="RHEA:46608"/>
        <dbReference type="Rhea" id="RHEA-COMP:11060"/>
        <dbReference type="Rhea" id="RHEA-COMP:11605"/>
        <dbReference type="ChEBI" id="CHEBI:15378"/>
        <dbReference type="ChEBI" id="CHEBI:30013"/>
        <dbReference type="ChEBI" id="CHEBI:30616"/>
        <dbReference type="ChEBI" id="CHEBI:61977"/>
        <dbReference type="ChEBI" id="CHEBI:456216"/>
        <dbReference type="EC" id="2.7.11.1"/>
    </reaction>
</comment>
<evidence type="ECO:0000256" key="3">
    <source>
        <dbReference type="ARBA" id="ARBA00022679"/>
    </source>
</evidence>
<feature type="domain" description="Protein kinase" evidence="11">
    <location>
        <begin position="87"/>
        <end position="468"/>
    </location>
</feature>
<dbReference type="PANTHER" id="PTHR47634">
    <property type="entry name" value="PROTEIN KINASE DOMAIN-CONTAINING PROTEIN-RELATED"/>
    <property type="match status" value="1"/>
</dbReference>
<comment type="caution">
    <text evidence="12">The sequence shown here is derived from an EMBL/GenBank/DDBJ whole genome shotgun (WGS) entry which is preliminary data.</text>
</comment>
<dbReference type="InterPro" id="IPR051334">
    <property type="entry name" value="SRPK"/>
</dbReference>
<dbReference type="SUPFAM" id="SSF56112">
    <property type="entry name" value="Protein kinase-like (PK-like)"/>
    <property type="match status" value="1"/>
</dbReference>
<evidence type="ECO:0000256" key="2">
    <source>
        <dbReference type="ARBA" id="ARBA00022527"/>
    </source>
</evidence>
<dbReference type="AlphaFoldDB" id="A0AAN7SN28"/>
<feature type="binding site" evidence="9">
    <location>
        <position position="116"/>
    </location>
    <ligand>
        <name>ATP</name>
        <dbReference type="ChEBI" id="CHEBI:30616"/>
    </ligand>
</feature>
<dbReference type="InterPro" id="IPR011009">
    <property type="entry name" value="Kinase-like_dom_sf"/>
</dbReference>
<dbReference type="PROSITE" id="PS00107">
    <property type="entry name" value="PROTEIN_KINASE_ATP"/>
    <property type="match status" value="1"/>
</dbReference>
<dbReference type="GO" id="GO:0050684">
    <property type="term" value="P:regulation of mRNA processing"/>
    <property type="evidence" value="ECO:0007669"/>
    <property type="project" value="TreeGrafter"/>
</dbReference>
<dbReference type="GO" id="GO:0000245">
    <property type="term" value="P:spliceosomal complex assembly"/>
    <property type="evidence" value="ECO:0007669"/>
    <property type="project" value="TreeGrafter"/>
</dbReference>
<protein>
    <recommendedName>
        <fullName evidence="1">non-specific serine/threonine protein kinase</fullName>
        <ecNumber evidence="1">2.7.11.1</ecNumber>
    </recommendedName>
</protein>
<dbReference type="PROSITE" id="PS50011">
    <property type="entry name" value="PROTEIN_KINASE_DOM"/>
    <property type="match status" value="1"/>
</dbReference>
<evidence type="ECO:0000256" key="5">
    <source>
        <dbReference type="ARBA" id="ARBA00022777"/>
    </source>
</evidence>
<evidence type="ECO:0000259" key="11">
    <source>
        <dbReference type="PROSITE" id="PS50011"/>
    </source>
</evidence>
<dbReference type="InterPro" id="IPR017441">
    <property type="entry name" value="Protein_kinase_ATP_BS"/>
</dbReference>
<evidence type="ECO:0000256" key="7">
    <source>
        <dbReference type="ARBA" id="ARBA00047899"/>
    </source>
</evidence>
<dbReference type="InterPro" id="IPR008271">
    <property type="entry name" value="Ser/Thr_kinase_AS"/>
</dbReference>
<proteinExistence type="inferred from homology"/>
<evidence type="ECO:0000256" key="4">
    <source>
        <dbReference type="ARBA" id="ARBA00022741"/>
    </source>
</evidence>
<keyword evidence="4 9" id="KW-0547">Nucleotide-binding</keyword>
<dbReference type="SMART" id="SM00220">
    <property type="entry name" value="S_TKc"/>
    <property type="match status" value="1"/>
</dbReference>
<dbReference type="PROSITE" id="PS00108">
    <property type="entry name" value="PROTEIN_KINASE_ST"/>
    <property type="match status" value="1"/>
</dbReference>
<dbReference type="EMBL" id="JARPUR010000008">
    <property type="protein sequence ID" value="KAK4872115.1"/>
    <property type="molecule type" value="Genomic_DNA"/>
</dbReference>
<dbReference type="Gene3D" id="1.10.510.10">
    <property type="entry name" value="Transferase(Phosphotransferase) domain 1"/>
    <property type="match status" value="1"/>
</dbReference>
<evidence type="ECO:0000256" key="9">
    <source>
        <dbReference type="PROSITE-ProRule" id="PRU10141"/>
    </source>
</evidence>
<keyword evidence="2 10" id="KW-0723">Serine/threonine-protein kinase</keyword>
<keyword evidence="5" id="KW-0418">Kinase</keyword>
<sequence>MDQKLEDAIYDFDKLSIIDKTKRTTHSCSPTINKFQPIEDPKRVTVEDLKKLVDKEEGETVESVAYYCRGGYMPVLVGQLIGPKNRYKIIRKIGWGTYSTVWLSQDLTCKTYRAIKIIKSDRRYRTLAVEEIDMLRYIKHRDPNAPGYNNIIMFQDWFSASSYHGKHYSLVFELMGPSLLQLIIQSNFCGLEQSGVKNIIKQILLGLSYLHKTCSVIHTDIKPENILISVKDSYINNVVEFVNRFQKLQVHFPKTYEMYVNPIESVDDEFTPENRQRADSWPAMHLSNKRKSEIFTPLFVDPNIRIKIADLGNSCRENRTIATAIQTTQYRALEVIIGAQYSFPIDIWSAACVAFELCTGNYLFNPELNESLSTAESHLALIWQLLDGIPDDVVITGTKWRDYFVPSGSLLKVDENSITFNMIEDVLIDTYRWTKHDAQLFRSFIEAMIKPRPSERVTASDALKHAWLQE</sequence>
<dbReference type="InterPro" id="IPR000719">
    <property type="entry name" value="Prot_kinase_dom"/>
</dbReference>
<dbReference type="GO" id="GO:0005634">
    <property type="term" value="C:nucleus"/>
    <property type="evidence" value="ECO:0007669"/>
    <property type="project" value="TreeGrafter"/>
</dbReference>
<dbReference type="GO" id="GO:0004674">
    <property type="term" value="F:protein serine/threonine kinase activity"/>
    <property type="evidence" value="ECO:0007669"/>
    <property type="project" value="UniProtKB-KW"/>
</dbReference>
<keyword evidence="13" id="KW-1185">Reference proteome</keyword>
<evidence type="ECO:0000256" key="10">
    <source>
        <dbReference type="RuleBase" id="RU000304"/>
    </source>
</evidence>
<dbReference type="EC" id="2.7.11.1" evidence="1"/>
<comment type="catalytic activity">
    <reaction evidence="8">
        <text>L-seryl-[protein] + ATP = O-phospho-L-seryl-[protein] + ADP + H(+)</text>
        <dbReference type="Rhea" id="RHEA:17989"/>
        <dbReference type="Rhea" id="RHEA-COMP:9863"/>
        <dbReference type="Rhea" id="RHEA-COMP:11604"/>
        <dbReference type="ChEBI" id="CHEBI:15378"/>
        <dbReference type="ChEBI" id="CHEBI:29999"/>
        <dbReference type="ChEBI" id="CHEBI:30616"/>
        <dbReference type="ChEBI" id="CHEBI:83421"/>
        <dbReference type="ChEBI" id="CHEBI:456216"/>
        <dbReference type="EC" id="2.7.11.1"/>
    </reaction>
</comment>
<organism evidence="12 13">
    <name type="scientific">Aquatica leii</name>
    <dbReference type="NCBI Taxonomy" id="1421715"/>
    <lineage>
        <taxon>Eukaryota</taxon>
        <taxon>Metazoa</taxon>
        <taxon>Ecdysozoa</taxon>
        <taxon>Arthropoda</taxon>
        <taxon>Hexapoda</taxon>
        <taxon>Insecta</taxon>
        <taxon>Pterygota</taxon>
        <taxon>Neoptera</taxon>
        <taxon>Endopterygota</taxon>
        <taxon>Coleoptera</taxon>
        <taxon>Polyphaga</taxon>
        <taxon>Elateriformia</taxon>
        <taxon>Elateroidea</taxon>
        <taxon>Lampyridae</taxon>
        <taxon>Luciolinae</taxon>
        <taxon>Aquatica</taxon>
    </lineage>
</organism>
<dbReference type="GO" id="GO:0005737">
    <property type="term" value="C:cytoplasm"/>
    <property type="evidence" value="ECO:0007669"/>
    <property type="project" value="TreeGrafter"/>
</dbReference>
<dbReference type="FunFam" id="1.10.510.10:FF:000275">
    <property type="entry name" value="SRSF protein kinase 2 isoform X3"/>
    <property type="match status" value="1"/>
</dbReference>
<evidence type="ECO:0000256" key="8">
    <source>
        <dbReference type="ARBA" id="ARBA00048679"/>
    </source>
</evidence>
<evidence type="ECO:0000313" key="13">
    <source>
        <dbReference type="Proteomes" id="UP001353858"/>
    </source>
</evidence>
<evidence type="ECO:0000256" key="1">
    <source>
        <dbReference type="ARBA" id="ARBA00012513"/>
    </source>
</evidence>
<dbReference type="Gene3D" id="3.30.200.20">
    <property type="entry name" value="Phosphorylase Kinase, domain 1"/>
    <property type="match status" value="1"/>
</dbReference>
<dbReference type="Proteomes" id="UP001353858">
    <property type="component" value="Unassembled WGS sequence"/>
</dbReference>
<comment type="similarity">
    <text evidence="10">Belongs to the protein kinase superfamily.</text>
</comment>
<reference evidence="13" key="1">
    <citation type="submission" date="2023-01" db="EMBL/GenBank/DDBJ databases">
        <title>Key to firefly adult light organ development and bioluminescence: homeobox transcription factors regulate luciferase expression and transportation to peroxisome.</title>
        <authorList>
            <person name="Fu X."/>
        </authorList>
    </citation>
    <scope>NUCLEOTIDE SEQUENCE [LARGE SCALE GENOMIC DNA]</scope>
</reference>
<accession>A0AAN7SN28</accession>
<evidence type="ECO:0000313" key="12">
    <source>
        <dbReference type="EMBL" id="KAK4872115.1"/>
    </source>
</evidence>
<dbReference type="Pfam" id="PF00069">
    <property type="entry name" value="Pkinase"/>
    <property type="match status" value="2"/>
</dbReference>